<proteinExistence type="predicted"/>
<evidence type="ECO:0000313" key="1">
    <source>
        <dbReference type="EMBL" id="VEL23539.1"/>
    </source>
</evidence>
<dbReference type="EMBL" id="CAAALY010062458">
    <property type="protein sequence ID" value="VEL23539.1"/>
    <property type="molecule type" value="Genomic_DNA"/>
</dbReference>
<keyword evidence="2" id="KW-1185">Reference proteome</keyword>
<gene>
    <name evidence="1" type="ORF">PXEA_LOCUS16979</name>
</gene>
<evidence type="ECO:0000313" key="2">
    <source>
        <dbReference type="Proteomes" id="UP000784294"/>
    </source>
</evidence>
<protein>
    <submittedName>
        <fullName evidence="1">Uncharacterized protein</fullName>
    </submittedName>
</protein>
<dbReference type="Proteomes" id="UP000784294">
    <property type="component" value="Unassembled WGS sequence"/>
</dbReference>
<name>A0A3S4ZZB6_9PLAT</name>
<accession>A0A3S4ZZB6</accession>
<comment type="caution">
    <text evidence="1">The sequence shown here is derived from an EMBL/GenBank/DDBJ whole genome shotgun (WGS) entry which is preliminary data.</text>
</comment>
<sequence>MLANRNSNSPFLALAGNLCIQADSHLVCFQQPCSDSPNTDIWNYCSEGPNSGLIDLNTSDLHKTDYFSDIQHPGYWTQAISMENTERRVRTFCFSLKLQIDKCLLLEFK</sequence>
<organism evidence="1 2">
    <name type="scientific">Protopolystoma xenopodis</name>
    <dbReference type="NCBI Taxonomy" id="117903"/>
    <lineage>
        <taxon>Eukaryota</taxon>
        <taxon>Metazoa</taxon>
        <taxon>Spiralia</taxon>
        <taxon>Lophotrochozoa</taxon>
        <taxon>Platyhelminthes</taxon>
        <taxon>Monogenea</taxon>
        <taxon>Polyopisthocotylea</taxon>
        <taxon>Polystomatidea</taxon>
        <taxon>Polystomatidae</taxon>
        <taxon>Protopolystoma</taxon>
    </lineage>
</organism>
<reference evidence="1" key="1">
    <citation type="submission" date="2018-11" db="EMBL/GenBank/DDBJ databases">
        <authorList>
            <consortium name="Pathogen Informatics"/>
        </authorList>
    </citation>
    <scope>NUCLEOTIDE SEQUENCE</scope>
</reference>
<dbReference type="AlphaFoldDB" id="A0A3S4ZZB6"/>